<dbReference type="InterPro" id="IPR011034">
    <property type="entry name" value="Formyl_transferase-like_C_sf"/>
</dbReference>
<dbReference type="CDD" id="cd08646">
    <property type="entry name" value="FMT_core_Met-tRNA-FMT_N"/>
    <property type="match status" value="1"/>
</dbReference>
<feature type="domain" description="Formyl transferase C-terminal" evidence="7">
    <location>
        <begin position="201"/>
        <end position="295"/>
    </location>
</feature>
<dbReference type="GO" id="GO:0004479">
    <property type="term" value="F:methionyl-tRNA formyltransferase activity"/>
    <property type="evidence" value="ECO:0007669"/>
    <property type="project" value="UniProtKB-UniRule"/>
</dbReference>
<dbReference type="SUPFAM" id="SSF50486">
    <property type="entry name" value="FMT C-terminal domain-like"/>
    <property type="match status" value="1"/>
</dbReference>
<dbReference type="PATRIC" id="fig|182217.3.peg.1794"/>
<dbReference type="KEGG" id="hce:HCW_08450"/>
<dbReference type="RefSeq" id="WP_014661809.1">
    <property type="nucleotide sequence ID" value="NC_017737.1"/>
</dbReference>
<dbReference type="InterPro" id="IPR005794">
    <property type="entry name" value="Fmt"/>
</dbReference>
<dbReference type="SUPFAM" id="SSF53328">
    <property type="entry name" value="Formyltransferase"/>
    <property type="match status" value="1"/>
</dbReference>
<gene>
    <name evidence="5 8" type="primary">fmt</name>
    <name evidence="8" type="ordered locus">HCW_08450</name>
</gene>
<dbReference type="InterPro" id="IPR036477">
    <property type="entry name" value="Formyl_transf_N_sf"/>
</dbReference>
<protein>
    <recommendedName>
        <fullName evidence="2 5">Methionyl-tRNA formyltransferase</fullName>
        <ecNumber evidence="2 5">2.1.2.9</ecNumber>
    </recommendedName>
</protein>
<evidence type="ECO:0000313" key="9">
    <source>
        <dbReference type="Proteomes" id="UP000005010"/>
    </source>
</evidence>
<dbReference type="EC" id="2.1.2.9" evidence="2 5"/>
<dbReference type="Proteomes" id="UP000005010">
    <property type="component" value="Chromosome"/>
</dbReference>
<sequence>MRIVFMGTPFFAKVALEALLKTKEFEIVGLFTQIDKPFGRKKELKMPETKAYLIENHFNIPIFQPEKLGIEEIDILKNLKPDFIVVVAYGKLLPKGVLEIAPCINLHASLLPKYRGASPIHEMLLNDDEIYGISTMLMDLEMDSGDILETFSFKRKRYLDLETLSLELAYKGAELLIHTLKNFTSITPKTQEHALATFCKKITKNDGLVTFKDAKNLFLKSLAFKSWPQVFLESGLKLLEIELIEEIKAHVEGEILNISEQGVIIGCLKGSVKIARLQAVGKQPLKAKDYLNGKRLKMGDKLA</sequence>
<dbReference type="EMBL" id="CP003479">
    <property type="protein sequence ID" value="AFI04947.1"/>
    <property type="molecule type" value="Genomic_DNA"/>
</dbReference>
<dbReference type="GO" id="GO:0005829">
    <property type="term" value="C:cytosol"/>
    <property type="evidence" value="ECO:0007669"/>
    <property type="project" value="TreeGrafter"/>
</dbReference>
<comment type="catalytic activity">
    <reaction evidence="5">
        <text>L-methionyl-tRNA(fMet) + (6R)-10-formyltetrahydrofolate = N-formyl-L-methionyl-tRNA(fMet) + (6S)-5,6,7,8-tetrahydrofolate + H(+)</text>
        <dbReference type="Rhea" id="RHEA:24380"/>
        <dbReference type="Rhea" id="RHEA-COMP:9952"/>
        <dbReference type="Rhea" id="RHEA-COMP:9953"/>
        <dbReference type="ChEBI" id="CHEBI:15378"/>
        <dbReference type="ChEBI" id="CHEBI:57453"/>
        <dbReference type="ChEBI" id="CHEBI:78530"/>
        <dbReference type="ChEBI" id="CHEBI:78844"/>
        <dbReference type="ChEBI" id="CHEBI:195366"/>
        <dbReference type="EC" id="2.1.2.9"/>
    </reaction>
</comment>
<comment type="similarity">
    <text evidence="1 5">Belongs to the Fmt family.</text>
</comment>
<feature type="binding site" evidence="5">
    <location>
        <begin position="109"/>
        <end position="112"/>
    </location>
    <ligand>
        <name>(6S)-5,6,7,8-tetrahydrofolate</name>
        <dbReference type="ChEBI" id="CHEBI:57453"/>
    </ligand>
</feature>
<organism evidence="8 9">
    <name type="scientific">Helicobacter cetorum (strain ATCC BAA-429 / MIT 00-7128)</name>
    <dbReference type="NCBI Taxonomy" id="182217"/>
    <lineage>
        <taxon>Bacteria</taxon>
        <taxon>Pseudomonadati</taxon>
        <taxon>Campylobacterota</taxon>
        <taxon>Epsilonproteobacteria</taxon>
        <taxon>Campylobacterales</taxon>
        <taxon>Helicobacteraceae</taxon>
        <taxon>Helicobacter</taxon>
    </lineage>
</organism>
<dbReference type="NCBIfam" id="TIGR00460">
    <property type="entry name" value="fmt"/>
    <property type="match status" value="1"/>
</dbReference>
<evidence type="ECO:0000313" key="8">
    <source>
        <dbReference type="EMBL" id="AFI04947.1"/>
    </source>
</evidence>
<dbReference type="HAMAP" id="MF_00182">
    <property type="entry name" value="Formyl_trans"/>
    <property type="match status" value="1"/>
</dbReference>
<evidence type="ECO:0000256" key="5">
    <source>
        <dbReference type="HAMAP-Rule" id="MF_00182"/>
    </source>
</evidence>
<keyword evidence="9" id="KW-1185">Reference proteome</keyword>
<dbReference type="InterPro" id="IPR002376">
    <property type="entry name" value="Formyl_transf_N"/>
</dbReference>
<feature type="domain" description="Formyl transferase N-terminal" evidence="6">
    <location>
        <begin position="1"/>
        <end position="177"/>
    </location>
</feature>
<name>I0EPS8_HELC0</name>
<dbReference type="InterPro" id="IPR005793">
    <property type="entry name" value="Formyl_trans_C"/>
</dbReference>
<evidence type="ECO:0000256" key="1">
    <source>
        <dbReference type="ARBA" id="ARBA00010699"/>
    </source>
</evidence>
<dbReference type="eggNOG" id="COG0223">
    <property type="taxonomic scope" value="Bacteria"/>
</dbReference>
<dbReference type="HOGENOM" id="CLU_033347_1_1_7"/>
<dbReference type="Pfam" id="PF02911">
    <property type="entry name" value="Formyl_trans_C"/>
    <property type="match status" value="1"/>
</dbReference>
<dbReference type="Pfam" id="PF00551">
    <property type="entry name" value="Formyl_trans_N"/>
    <property type="match status" value="1"/>
</dbReference>
<dbReference type="PANTHER" id="PTHR11138">
    <property type="entry name" value="METHIONYL-TRNA FORMYLTRANSFERASE"/>
    <property type="match status" value="1"/>
</dbReference>
<keyword evidence="4 5" id="KW-0648">Protein biosynthesis</keyword>
<evidence type="ECO:0000256" key="3">
    <source>
        <dbReference type="ARBA" id="ARBA00022679"/>
    </source>
</evidence>
<evidence type="ECO:0000259" key="7">
    <source>
        <dbReference type="Pfam" id="PF02911"/>
    </source>
</evidence>
<proteinExistence type="inferred from homology"/>
<dbReference type="InterPro" id="IPR041711">
    <property type="entry name" value="Met-tRNA-FMT_N"/>
</dbReference>
<comment type="function">
    <text evidence="5">Attaches a formyl group to the free amino group of methionyl-tRNA(fMet). The formyl group appears to play a dual role in the initiator identity of N-formylmethionyl-tRNA by promoting its recognition by IF2 and preventing the misappropriation of this tRNA by the elongation apparatus.</text>
</comment>
<evidence type="ECO:0000256" key="4">
    <source>
        <dbReference type="ARBA" id="ARBA00022917"/>
    </source>
</evidence>
<evidence type="ECO:0000256" key="2">
    <source>
        <dbReference type="ARBA" id="ARBA00012261"/>
    </source>
</evidence>
<accession>I0EPS8</accession>
<reference evidence="9" key="1">
    <citation type="submission" date="2012-04" db="EMBL/GenBank/DDBJ databases">
        <title>Complete genome sequence of Helicobacter cetorum strain MIT 00-7128.</title>
        <authorList>
            <person name="Kersulyte D."/>
            <person name="Berg D.E."/>
        </authorList>
    </citation>
    <scope>NUCLEOTIDE SEQUENCE [LARGE SCALE GENOMIC DNA]</scope>
    <source>
        <strain evidence="9">MIT 00-7128</strain>
    </source>
</reference>
<dbReference type="STRING" id="182217.HCW_08450"/>
<dbReference type="Gene3D" id="3.40.50.12230">
    <property type="match status" value="1"/>
</dbReference>
<keyword evidence="3 5" id="KW-0808">Transferase</keyword>
<evidence type="ECO:0000259" key="6">
    <source>
        <dbReference type="Pfam" id="PF00551"/>
    </source>
</evidence>
<dbReference type="AlphaFoldDB" id="I0EPS8"/>
<dbReference type="PANTHER" id="PTHR11138:SF5">
    <property type="entry name" value="METHIONYL-TRNA FORMYLTRANSFERASE, MITOCHONDRIAL"/>
    <property type="match status" value="1"/>
</dbReference>